<evidence type="ECO:0000259" key="5">
    <source>
        <dbReference type="Pfam" id="PF01370"/>
    </source>
</evidence>
<dbReference type="AlphaFoldDB" id="A0ABD3Q6M7"/>
<feature type="domain" description="NAD-dependent epimerase/dehydratase" evidence="5">
    <location>
        <begin position="522"/>
        <end position="680"/>
    </location>
</feature>
<evidence type="ECO:0000256" key="4">
    <source>
        <dbReference type="SAM" id="Phobius"/>
    </source>
</evidence>
<evidence type="ECO:0000256" key="1">
    <source>
        <dbReference type="ARBA" id="ARBA00022857"/>
    </source>
</evidence>
<feature type="transmembrane region" description="Helical" evidence="4">
    <location>
        <begin position="186"/>
        <end position="204"/>
    </location>
</feature>
<dbReference type="Proteomes" id="UP001516023">
    <property type="component" value="Unassembled WGS sequence"/>
</dbReference>
<dbReference type="InterPro" id="IPR036291">
    <property type="entry name" value="NAD(P)-bd_dom_sf"/>
</dbReference>
<comment type="caution">
    <text evidence="6">The sequence shown here is derived from an EMBL/GenBank/DDBJ whole genome shotgun (WGS) entry which is preliminary data.</text>
</comment>
<proteinExistence type="predicted"/>
<feature type="compositionally biased region" description="Polar residues" evidence="3">
    <location>
        <begin position="42"/>
        <end position="53"/>
    </location>
</feature>
<keyword evidence="4" id="KW-0812">Transmembrane</keyword>
<keyword evidence="2" id="KW-0119">Carbohydrate metabolism</keyword>
<organism evidence="6 7">
    <name type="scientific">Cyclotella cryptica</name>
    <dbReference type="NCBI Taxonomy" id="29204"/>
    <lineage>
        <taxon>Eukaryota</taxon>
        <taxon>Sar</taxon>
        <taxon>Stramenopiles</taxon>
        <taxon>Ochrophyta</taxon>
        <taxon>Bacillariophyta</taxon>
        <taxon>Coscinodiscophyceae</taxon>
        <taxon>Thalassiosirophycidae</taxon>
        <taxon>Stephanodiscales</taxon>
        <taxon>Stephanodiscaceae</taxon>
        <taxon>Cyclotella</taxon>
    </lineage>
</organism>
<dbReference type="Pfam" id="PF01370">
    <property type="entry name" value="Epimerase"/>
    <property type="match status" value="1"/>
</dbReference>
<feature type="region of interest" description="Disordered" evidence="3">
    <location>
        <begin position="150"/>
        <end position="176"/>
    </location>
</feature>
<evidence type="ECO:0000313" key="6">
    <source>
        <dbReference type="EMBL" id="KAL3795652.1"/>
    </source>
</evidence>
<feature type="region of interest" description="Disordered" evidence="3">
    <location>
        <begin position="96"/>
        <end position="125"/>
    </location>
</feature>
<gene>
    <name evidence="6" type="ORF">HJC23_002059</name>
</gene>
<keyword evidence="1" id="KW-0521">NADP</keyword>
<dbReference type="PANTHER" id="PTHR43103">
    <property type="entry name" value="NUCLEOSIDE-DIPHOSPHATE-SUGAR EPIMERASE"/>
    <property type="match status" value="1"/>
</dbReference>
<feature type="region of interest" description="Disordered" evidence="3">
    <location>
        <begin position="42"/>
        <end position="69"/>
    </location>
</feature>
<feature type="region of interest" description="Disordered" evidence="3">
    <location>
        <begin position="1"/>
        <end position="26"/>
    </location>
</feature>
<dbReference type="EMBL" id="JABMIG020000069">
    <property type="protein sequence ID" value="KAL3795652.1"/>
    <property type="molecule type" value="Genomic_DNA"/>
</dbReference>
<reference evidence="6 7" key="1">
    <citation type="journal article" date="2020" name="G3 (Bethesda)">
        <title>Improved Reference Genome for Cyclotella cryptica CCMP332, a Model for Cell Wall Morphogenesis, Salinity Adaptation, and Lipid Production in Diatoms (Bacillariophyta).</title>
        <authorList>
            <person name="Roberts W.R."/>
            <person name="Downey K.M."/>
            <person name="Ruck E.C."/>
            <person name="Traller J.C."/>
            <person name="Alverson A.J."/>
        </authorList>
    </citation>
    <scope>NUCLEOTIDE SEQUENCE [LARGE SCALE GENOMIC DNA]</scope>
    <source>
        <strain evidence="6 7">CCMP332</strain>
    </source>
</reference>
<dbReference type="SUPFAM" id="SSF51735">
    <property type="entry name" value="NAD(P)-binding Rossmann-fold domains"/>
    <property type="match status" value="1"/>
</dbReference>
<evidence type="ECO:0000256" key="2">
    <source>
        <dbReference type="ARBA" id="ARBA00023277"/>
    </source>
</evidence>
<dbReference type="PANTHER" id="PTHR43103:SF3">
    <property type="entry name" value="ADP-L-GLYCERO-D-MANNO-HEPTOSE-6-EPIMERASE"/>
    <property type="match status" value="1"/>
</dbReference>
<evidence type="ECO:0000313" key="7">
    <source>
        <dbReference type="Proteomes" id="UP001516023"/>
    </source>
</evidence>
<keyword evidence="7" id="KW-1185">Reference proteome</keyword>
<sequence>MINLPFSETKENDSSSQPQGGKQHHLGVNSLNILGTSLRHPQINTQHSSTSSNIHRRSHKKEPSLSPNSLEKNLAKQGWQNHDNWVYSQDNCSHFNAQSSNKPSSEVFDRLHHGKGSPNQRRGYSHSAAIDEVTSSTNLFANVQRRHTSISTIGHSSPHEKKNISGVHKTSSTGQKQRVSSIQKRYILLSCAILLALLGIFIDVNRIMDYASSSTVTTPKEWIKNLPHSLGVFHNSRPTDAVSPGEDVLKRTYSNGSVHASVNVLLGPNAISMESEWARVRVMSRERARKRRTRTSPSNEAALGEIRVGVVGYEESMAPPRLVLDVPSHRPLDSELVDGKTKSLKKTNRLRRLEPTASAVCGPHAKEASQLNPSHYPESAALNSASRVVVTGALSQLGMEVILSLHEQCGVSYIMGIDSAYPNTRHERIEMMEWRYKYLARRVPQFQRLMIPVFGIHPHPKVGEEVRYEAEGNSFTIMRFQPTHIVHLAGIEEGMDEHVDYGDTTDVSPFASGSSDMMRRFESLVSMDQVLMALKKTNNPKPQLVYISSNEASERSGVDMVQMGGGRSSHANVYGTITLMKEILASYYYRHHGVQSVGLRIPTLLGPFSRHGSVIHDLAERTVRNAAGKNVKGVPKYHTDRDRYDLSTIWKKREGAERGRLEQVAFASDVAQAIVAAMQFREDTADRENGPTIMRLGSKFTTSMKDMKERMEGYLPPYNQWESSGENSITGMDHFSNAIAISGRGLSIHDADRNRDLLGWAHSTRLHEGTKSMLAWHVLKAYPFGLPVPVPAHNAFRQIVADSFSIHDRHSLVTLPCASGCRWPGFCTSSVWDEIMEVTKSLTESCPYVLYTVDLRPELVNMEKQSTPSQRSGWEARFCKIAFVSSSSKLARVMYGNAVHDGTPMHVWNGKRKDGYWFVIVVNGSQYTMNESERSMLKLAPNLIFHDRVEKAMYINHRRVCLTTDQATGVMRHLDMKGRDRTDKKTIVREDKTEMRVYLPPRAPRHSVFFTNRYSFPEEFDTSNARNLAKFVMTNMGIAETSDIRSQIQFYEQSGHYTRTNTGRSANYQEFFQENFFPYDFLRTTWLVHELKSEEGRNLRCEMYQEHSLWGNNGMEDLSIGYVLASRKVRMQLGKMAAPEYEGPEEWYPLLVPKEPSDEDAITEGPVYLDYLEAAQKVTKDETGTELYISFLPQKRD</sequence>
<keyword evidence="4" id="KW-0472">Membrane</keyword>
<evidence type="ECO:0000256" key="3">
    <source>
        <dbReference type="SAM" id="MobiDB-lite"/>
    </source>
</evidence>
<dbReference type="Gene3D" id="3.40.50.720">
    <property type="entry name" value="NAD(P)-binding Rossmann-like Domain"/>
    <property type="match status" value="1"/>
</dbReference>
<accession>A0ABD3Q6M7</accession>
<keyword evidence="4" id="KW-1133">Transmembrane helix</keyword>
<dbReference type="InterPro" id="IPR001509">
    <property type="entry name" value="Epimerase_deHydtase"/>
</dbReference>
<protein>
    <recommendedName>
        <fullName evidence="5">NAD-dependent epimerase/dehydratase domain-containing protein</fullName>
    </recommendedName>
</protein>
<name>A0ABD3Q6M7_9STRA</name>